<feature type="domain" description="MHYT" evidence="11">
    <location>
        <begin position="59"/>
        <end position="256"/>
    </location>
</feature>
<keyword evidence="8" id="KW-0812">Transmembrane</keyword>
<dbReference type="Pfam" id="PF03707">
    <property type="entry name" value="MHYT"/>
    <property type="match status" value="3"/>
</dbReference>
<comment type="catalytic activity">
    <reaction evidence="1">
        <text>ATP + protein L-histidine = ADP + protein N-phospho-L-histidine.</text>
        <dbReference type="EC" id="2.7.13.3"/>
    </reaction>
</comment>
<dbReference type="EC" id="2.7.13.3" evidence="3"/>
<keyword evidence="6" id="KW-0418">Kinase</keyword>
<keyword evidence="4 7" id="KW-0597">Phosphoprotein</keyword>
<reference evidence="12 13" key="1">
    <citation type="submission" date="2018-05" db="EMBL/GenBank/DDBJ databases">
        <title>Complete genome sequence of Massilia oculi sp. nov. CCUG 43427T (=DSM 26321T), the type strain of M. oculi, and comparison with genome sequences of other Massilia strains.</title>
        <authorList>
            <person name="Zhu B."/>
        </authorList>
    </citation>
    <scope>NUCLEOTIDE SEQUENCE [LARGE SCALE GENOMIC DNA]</scope>
    <source>
        <strain evidence="12 13">CCUG 43427</strain>
    </source>
</reference>
<dbReference type="PANTHER" id="PTHR43547">
    <property type="entry name" value="TWO-COMPONENT HISTIDINE KINASE"/>
    <property type="match status" value="1"/>
</dbReference>
<evidence type="ECO:0000313" key="13">
    <source>
        <dbReference type="Proteomes" id="UP000245820"/>
    </source>
</evidence>
<dbReference type="AlphaFoldDB" id="A0A2S2DD08"/>
<dbReference type="PANTHER" id="PTHR43547:SF2">
    <property type="entry name" value="HYBRID SIGNAL TRANSDUCTION HISTIDINE KINASE C"/>
    <property type="match status" value="1"/>
</dbReference>
<feature type="transmembrane region" description="Helical" evidence="8">
    <location>
        <begin position="130"/>
        <end position="148"/>
    </location>
</feature>
<dbReference type="FunFam" id="3.30.565.10:FF:000006">
    <property type="entry name" value="Sensor histidine kinase WalK"/>
    <property type="match status" value="1"/>
</dbReference>
<dbReference type="PROSITE" id="PS50924">
    <property type="entry name" value="MHYT"/>
    <property type="match status" value="1"/>
</dbReference>
<dbReference type="Gene3D" id="3.40.50.2300">
    <property type="match status" value="1"/>
</dbReference>
<dbReference type="InterPro" id="IPR011006">
    <property type="entry name" value="CheY-like_superfamily"/>
</dbReference>
<dbReference type="Pfam" id="PF00072">
    <property type="entry name" value="Response_reg"/>
    <property type="match status" value="1"/>
</dbReference>
<evidence type="ECO:0000256" key="3">
    <source>
        <dbReference type="ARBA" id="ARBA00012438"/>
    </source>
</evidence>
<feature type="transmembrane region" description="Helical" evidence="8">
    <location>
        <begin position="273"/>
        <end position="294"/>
    </location>
</feature>
<feature type="modified residue" description="4-aspartylphosphate" evidence="7">
    <location>
        <position position="639"/>
    </location>
</feature>
<dbReference type="CDD" id="cd00082">
    <property type="entry name" value="HisKA"/>
    <property type="match status" value="1"/>
</dbReference>
<evidence type="ECO:0000259" key="10">
    <source>
        <dbReference type="PROSITE" id="PS50110"/>
    </source>
</evidence>
<dbReference type="PROSITE" id="PS50109">
    <property type="entry name" value="HIS_KIN"/>
    <property type="match status" value="1"/>
</dbReference>
<evidence type="ECO:0000259" key="9">
    <source>
        <dbReference type="PROSITE" id="PS50109"/>
    </source>
</evidence>
<dbReference type="SMART" id="SM00448">
    <property type="entry name" value="REC"/>
    <property type="match status" value="1"/>
</dbReference>
<dbReference type="InterPro" id="IPR003594">
    <property type="entry name" value="HATPase_dom"/>
</dbReference>
<dbReference type="EMBL" id="CP029343">
    <property type="protein sequence ID" value="AWL03232.1"/>
    <property type="molecule type" value="Genomic_DNA"/>
</dbReference>
<keyword evidence="5" id="KW-0808">Transferase</keyword>
<dbReference type="Pfam" id="PF02518">
    <property type="entry name" value="HATPase_c"/>
    <property type="match status" value="1"/>
</dbReference>
<evidence type="ECO:0000256" key="2">
    <source>
        <dbReference type="ARBA" id="ARBA00004429"/>
    </source>
</evidence>
<dbReference type="InterPro" id="IPR036890">
    <property type="entry name" value="HATPase_C_sf"/>
</dbReference>
<evidence type="ECO:0000256" key="6">
    <source>
        <dbReference type="ARBA" id="ARBA00022777"/>
    </source>
</evidence>
<dbReference type="Proteomes" id="UP000245820">
    <property type="component" value="Chromosome"/>
</dbReference>
<evidence type="ECO:0000256" key="1">
    <source>
        <dbReference type="ARBA" id="ARBA00000085"/>
    </source>
</evidence>
<feature type="transmembrane region" description="Helical" evidence="8">
    <location>
        <begin position="160"/>
        <end position="178"/>
    </location>
</feature>
<dbReference type="InterPro" id="IPR005467">
    <property type="entry name" value="His_kinase_dom"/>
</dbReference>
<dbReference type="InterPro" id="IPR001789">
    <property type="entry name" value="Sig_transdc_resp-reg_receiver"/>
</dbReference>
<dbReference type="GO" id="GO:0000155">
    <property type="term" value="F:phosphorelay sensor kinase activity"/>
    <property type="evidence" value="ECO:0007669"/>
    <property type="project" value="InterPro"/>
</dbReference>
<organism evidence="12 13">
    <name type="scientific">Massilia oculi</name>
    <dbReference type="NCBI Taxonomy" id="945844"/>
    <lineage>
        <taxon>Bacteria</taxon>
        <taxon>Pseudomonadati</taxon>
        <taxon>Pseudomonadota</taxon>
        <taxon>Betaproteobacteria</taxon>
        <taxon>Burkholderiales</taxon>
        <taxon>Oxalobacteraceae</taxon>
        <taxon>Telluria group</taxon>
        <taxon>Massilia</taxon>
    </lineage>
</organism>
<dbReference type="Gene3D" id="1.10.287.130">
    <property type="match status" value="1"/>
</dbReference>
<dbReference type="PROSITE" id="PS50110">
    <property type="entry name" value="RESPONSE_REGULATORY"/>
    <property type="match status" value="1"/>
</dbReference>
<dbReference type="SUPFAM" id="SSF52172">
    <property type="entry name" value="CheY-like"/>
    <property type="match status" value="1"/>
</dbReference>
<evidence type="ECO:0000256" key="8">
    <source>
        <dbReference type="PROSITE-ProRule" id="PRU00244"/>
    </source>
</evidence>
<feature type="transmembrane region" description="Helical" evidence="8">
    <location>
        <begin position="62"/>
        <end position="83"/>
    </location>
</feature>
<dbReference type="SMART" id="SM00387">
    <property type="entry name" value="HATPase_c"/>
    <property type="match status" value="1"/>
</dbReference>
<dbReference type="CDD" id="cd16922">
    <property type="entry name" value="HATPase_EvgS-ArcB-TorS-like"/>
    <property type="match status" value="1"/>
</dbReference>
<dbReference type="Pfam" id="PF00512">
    <property type="entry name" value="HisKA"/>
    <property type="match status" value="1"/>
</dbReference>
<protein>
    <recommendedName>
        <fullName evidence="3">histidine kinase</fullName>
        <ecNumber evidence="3">2.7.13.3</ecNumber>
    </recommendedName>
</protein>
<evidence type="ECO:0000313" key="12">
    <source>
        <dbReference type="EMBL" id="AWL03232.1"/>
    </source>
</evidence>
<feature type="transmembrane region" description="Helical" evidence="8">
    <location>
        <begin position="190"/>
        <end position="210"/>
    </location>
</feature>
<comment type="subcellular location">
    <subcellularLocation>
        <location evidence="2">Cell inner membrane</location>
        <topology evidence="2">Multi-pass membrane protein</topology>
    </subcellularLocation>
</comment>
<evidence type="ECO:0000259" key="11">
    <source>
        <dbReference type="PROSITE" id="PS50924"/>
    </source>
</evidence>
<dbReference type="Gene3D" id="3.30.565.10">
    <property type="entry name" value="Histidine kinase-like ATPase, C-terminal domain"/>
    <property type="match status" value="1"/>
</dbReference>
<evidence type="ECO:0000256" key="5">
    <source>
        <dbReference type="ARBA" id="ARBA00022679"/>
    </source>
</evidence>
<dbReference type="SUPFAM" id="SSF47384">
    <property type="entry name" value="Homodimeric domain of signal transducing histidine kinase"/>
    <property type="match status" value="1"/>
</dbReference>
<dbReference type="CDD" id="cd17580">
    <property type="entry name" value="REC_2_DhkD-like"/>
    <property type="match status" value="1"/>
</dbReference>
<dbReference type="PRINTS" id="PR00344">
    <property type="entry name" value="BCTRLSENSOR"/>
</dbReference>
<dbReference type="SUPFAM" id="SSF55874">
    <property type="entry name" value="ATPase domain of HSP90 chaperone/DNA topoisomerase II/histidine kinase"/>
    <property type="match status" value="1"/>
</dbReference>
<keyword evidence="8" id="KW-1133">Transmembrane helix</keyword>
<dbReference type="InterPro" id="IPR036097">
    <property type="entry name" value="HisK_dim/P_sf"/>
</dbReference>
<name>A0A2S2DD08_9BURK</name>
<dbReference type="SMART" id="SM00388">
    <property type="entry name" value="HisKA"/>
    <property type="match status" value="1"/>
</dbReference>
<keyword evidence="8" id="KW-0472">Membrane</keyword>
<dbReference type="InterPro" id="IPR005330">
    <property type="entry name" value="MHYT_dom"/>
</dbReference>
<dbReference type="GO" id="GO:0005886">
    <property type="term" value="C:plasma membrane"/>
    <property type="evidence" value="ECO:0007669"/>
    <property type="project" value="UniProtKB-SubCell"/>
</dbReference>
<proteinExistence type="predicted"/>
<evidence type="ECO:0000256" key="4">
    <source>
        <dbReference type="ARBA" id="ARBA00022553"/>
    </source>
</evidence>
<feature type="domain" description="Response regulatory" evidence="10">
    <location>
        <begin position="590"/>
        <end position="708"/>
    </location>
</feature>
<sequence length="717" mass="76749">MGRSLVHPAMDFLLKRALNGHASVPDIAGRVVYTGRERHAACRREHDKNGTTPMVNGYYEPLLVFVSILVAILASYTSLSLALRVRQAQGHAPYFWIAGGALAMGSGIWAMHFIGMLAFRLPMPVGYDPLITVASWLLPVVASGLALWHVRHRAFRGRQLAWSAVLMGLGINAMHYTGMAGMRMDPAITYTPWLFALSVAIAIGASALALQIGLRLHEAGREGGRARRAVQFAASVIMGGAIAGMHYTGMAAAHFEAGSVCRAALGGVDQDQLAALVTVATVSLLSIALLATIFDARLEARNRTIAESLRAAAERQQLYLDEQRARVEAENVSQMKDEFLATLSHELRTPLNAMLGWSQLLLQGQRDGAMLRRGLETIERNARAQSQLIEDMLDMSRLLAGKVRIDAAPIQPQDFVHAALETARPAALARSVGLDASIDHRVGPVRGDLARMQQVMSNLISNAVKFSEPGGVVTVTLRLEGEGSERAVAIDVADTGAGIASAFLPYVFDRFRQADSSSARRHGGLGLGLAIARQLVELQGGAISVASRGEGQGATLTLHLPLAAPGAVPAARSESLAGLPLAPPEMAGMTVLVIDDELDSLELVQQVLAASEATVLTATGAREALRLVEARRPDLVISDIGMPLVDGFEVIRRIRSMPDRETAAVPAIALTAFSRREDQQRALEAGFDDYLTKPVAPATLLQTVAAIVARRNLLRSL</sequence>
<dbReference type="KEGG" id="mtim:DIR46_01355"/>
<dbReference type="OrthoDB" id="219325at2"/>
<feature type="domain" description="Histidine kinase" evidence="9">
    <location>
        <begin position="342"/>
        <end position="564"/>
    </location>
</feature>
<evidence type="ECO:0000256" key="7">
    <source>
        <dbReference type="PROSITE-ProRule" id="PRU00169"/>
    </source>
</evidence>
<dbReference type="InterPro" id="IPR004358">
    <property type="entry name" value="Sig_transdc_His_kin-like_C"/>
</dbReference>
<feature type="transmembrane region" description="Helical" evidence="8">
    <location>
        <begin position="95"/>
        <end position="118"/>
    </location>
</feature>
<keyword evidence="13" id="KW-1185">Reference proteome</keyword>
<dbReference type="InterPro" id="IPR003661">
    <property type="entry name" value="HisK_dim/P_dom"/>
</dbReference>
<gene>
    <name evidence="12" type="ORF">DIR46_01355</name>
</gene>
<accession>A0A2S2DD08</accession>
<feature type="transmembrane region" description="Helical" evidence="8">
    <location>
        <begin position="230"/>
        <end position="253"/>
    </location>
</feature>